<dbReference type="InterPro" id="IPR001163">
    <property type="entry name" value="Sm_dom_euk/arc"/>
</dbReference>
<dbReference type="InterPro" id="IPR010920">
    <property type="entry name" value="LSM_dom_sf"/>
</dbReference>
<protein>
    <recommendedName>
        <fullName evidence="1">Sm domain-containing protein</fullName>
    </recommendedName>
</protein>
<dbReference type="AlphaFoldDB" id="A0A0F9S2L8"/>
<accession>A0A0F9S2L8</accession>
<name>A0A0F9S2L8_9ZZZZ</name>
<comment type="caution">
    <text evidence="2">The sequence shown here is derived from an EMBL/GenBank/DDBJ whole genome shotgun (WGS) entry which is preliminary data.</text>
</comment>
<dbReference type="SUPFAM" id="SSF50182">
    <property type="entry name" value="Sm-like ribonucleoproteins"/>
    <property type="match status" value="1"/>
</dbReference>
<dbReference type="EMBL" id="LAZR01002335">
    <property type="protein sequence ID" value="KKN31361.1"/>
    <property type="molecule type" value="Genomic_DNA"/>
</dbReference>
<dbReference type="Pfam" id="PF01423">
    <property type="entry name" value="LSM"/>
    <property type="match status" value="1"/>
</dbReference>
<evidence type="ECO:0000313" key="2">
    <source>
        <dbReference type="EMBL" id="KKN31361.1"/>
    </source>
</evidence>
<sequence length="52" mass="5985">MTHFDSESQKLNVFKTTLIKLLGSRVLIRMRKNTLFSGILKSIDEHVNIVVL</sequence>
<reference evidence="2" key="1">
    <citation type="journal article" date="2015" name="Nature">
        <title>Complex archaea that bridge the gap between prokaryotes and eukaryotes.</title>
        <authorList>
            <person name="Spang A."/>
            <person name="Saw J.H."/>
            <person name="Jorgensen S.L."/>
            <person name="Zaremba-Niedzwiedzka K."/>
            <person name="Martijn J."/>
            <person name="Lind A.E."/>
            <person name="van Eijk R."/>
            <person name="Schleper C."/>
            <person name="Guy L."/>
            <person name="Ettema T.J."/>
        </authorList>
    </citation>
    <scope>NUCLEOTIDE SEQUENCE</scope>
</reference>
<dbReference type="Gene3D" id="2.30.30.100">
    <property type="match status" value="1"/>
</dbReference>
<feature type="domain" description="Sm" evidence="1">
    <location>
        <begin position="18"/>
        <end position="50"/>
    </location>
</feature>
<proteinExistence type="predicted"/>
<organism evidence="2">
    <name type="scientific">marine sediment metagenome</name>
    <dbReference type="NCBI Taxonomy" id="412755"/>
    <lineage>
        <taxon>unclassified sequences</taxon>
        <taxon>metagenomes</taxon>
        <taxon>ecological metagenomes</taxon>
    </lineage>
</organism>
<gene>
    <name evidence="2" type="ORF">LCGC14_0824620</name>
</gene>
<evidence type="ECO:0000259" key="1">
    <source>
        <dbReference type="Pfam" id="PF01423"/>
    </source>
</evidence>